<dbReference type="Proteomes" id="UP001218895">
    <property type="component" value="Chromosome"/>
</dbReference>
<keyword evidence="2" id="KW-1185">Reference proteome</keyword>
<dbReference type="AlphaFoldDB" id="A0AAF0JU35"/>
<reference evidence="1" key="1">
    <citation type="submission" date="2022-01" db="EMBL/GenBank/DDBJ databases">
        <title>Complete genome of Methanomicrobium antiquum DSM 21220.</title>
        <authorList>
            <person name="Chen S.-C."/>
            <person name="You Y.-T."/>
            <person name="Zhou Y.-Z."/>
            <person name="Lai M.-C."/>
        </authorList>
    </citation>
    <scope>NUCLEOTIDE SEQUENCE</scope>
    <source>
        <strain evidence="1">DSM 21220</strain>
    </source>
</reference>
<accession>A0AAF0JU35</accession>
<proteinExistence type="predicted"/>
<sequence length="167" mass="18016">MADFIETNNTKTATRVLENPIPDIATFDSIISDVIANNPFECIDYVSGGQVVSGVTKSKQSYTAKFVYEDDDAKTVGSISAKAPGLTEFNGVVTEILGNTDLETVMGGDVIRDAAHDTYACTLKCMDANGEIYYVAFTRNTVRLSSYTDDAIRTNVETWADTVAALA</sequence>
<evidence type="ECO:0000313" key="2">
    <source>
        <dbReference type="Proteomes" id="UP001218895"/>
    </source>
</evidence>
<protein>
    <submittedName>
        <fullName evidence="1">Uncharacterized protein</fullName>
    </submittedName>
</protein>
<dbReference type="GeneID" id="79949124"/>
<organism evidence="1 2">
    <name type="scientific">Methanomicrobium antiquum</name>
    <dbReference type="NCBI Taxonomy" id="487686"/>
    <lineage>
        <taxon>Archaea</taxon>
        <taxon>Methanobacteriati</taxon>
        <taxon>Methanobacteriota</taxon>
        <taxon>Stenosarchaea group</taxon>
        <taxon>Methanomicrobia</taxon>
        <taxon>Methanomicrobiales</taxon>
        <taxon>Methanomicrobiaceae</taxon>
        <taxon>Methanomicrobium</taxon>
    </lineage>
</organism>
<gene>
    <name evidence="1" type="ORF">L1994_01975</name>
</gene>
<dbReference type="RefSeq" id="WP_278100022.1">
    <property type="nucleotide sequence ID" value="NZ_CP091092.1"/>
</dbReference>
<dbReference type="KEGG" id="manq:L1994_01975"/>
<evidence type="ECO:0000313" key="1">
    <source>
        <dbReference type="EMBL" id="WFN37183.1"/>
    </source>
</evidence>
<name>A0AAF0JU35_9EURY</name>
<dbReference type="EMBL" id="CP091092">
    <property type="protein sequence ID" value="WFN37183.1"/>
    <property type="molecule type" value="Genomic_DNA"/>
</dbReference>